<dbReference type="eggNOG" id="COG1862">
    <property type="taxonomic scope" value="Bacteria"/>
</dbReference>
<name>L7L8U9_9ACTN</name>
<gene>
    <name evidence="11" type="primary">yajC</name>
    <name evidence="11" type="ORF">GOHSU_18_01140</name>
</gene>
<dbReference type="PANTHER" id="PTHR33909:SF1">
    <property type="entry name" value="SEC TRANSLOCON ACCESSORY COMPLEX SUBUNIT YAJC"/>
    <property type="match status" value="1"/>
</dbReference>
<evidence type="ECO:0000256" key="7">
    <source>
        <dbReference type="ARBA" id="ARBA00022989"/>
    </source>
</evidence>
<evidence type="ECO:0000256" key="5">
    <source>
        <dbReference type="ARBA" id="ARBA00022692"/>
    </source>
</evidence>
<evidence type="ECO:0000256" key="9">
    <source>
        <dbReference type="ARBA" id="ARBA00023136"/>
    </source>
</evidence>
<protein>
    <submittedName>
        <fullName evidence="11">Putative preprotein translocase subunit YajC</fullName>
    </submittedName>
</protein>
<comment type="similarity">
    <text evidence="2">Belongs to the YajC family.</text>
</comment>
<dbReference type="Pfam" id="PF02699">
    <property type="entry name" value="YajC"/>
    <property type="match status" value="1"/>
</dbReference>
<accession>L7L8U9</accession>
<keyword evidence="6" id="KW-0653">Protein transport</keyword>
<evidence type="ECO:0000256" key="8">
    <source>
        <dbReference type="ARBA" id="ARBA00023010"/>
    </source>
</evidence>
<organism evidence="11 12">
    <name type="scientific">Gordonia hirsuta DSM 44140 = NBRC 16056</name>
    <dbReference type="NCBI Taxonomy" id="1121927"/>
    <lineage>
        <taxon>Bacteria</taxon>
        <taxon>Bacillati</taxon>
        <taxon>Actinomycetota</taxon>
        <taxon>Actinomycetes</taxon>
        <taxon>Mycobacteriales</taxon>
        <taxon>Gordoniaceae</taxon>
        <taxon>Gordonia</taxon>
    </lineage>
</organism>
<dbReference type="GO" id="GO:0015031">
    <property type="term" value="P:protein transport"/>
    <property type="evidence" value="ECO:0007669"/>
    <property type="project" value="UniProtKB-KW"/>
</dbReference>
<evidence type="ECO:0000256" key="6">
    <source>
        <dbReference type="ARBA" id="ARBA00022927"/>
    </source>
</evidence>
<keyword evidence="4" id="KW-1003">Cell membrane</keyword>
<dbReference type="SMART" id="SM01323">
    <property type="entry name" value="YajC"/>
    <property type="match status" value="1"/>
</dbReference>
<dbReference type="NCBIfam" id="TIGR00739">
    <property type="entry name" value="yajC"/>
    <property type="match status" value="1"/>
</dbReference>
<evidence type="ECO:0000313" key="12">
    <source>
        <dbReference type="Proteomes" id="UP000053405"/>
    </source>
</evidence>
<dbReference type="OrthoDB" id="2200301at2"/>
<dbReference type="STRING" id="1121927.GOHSU_18_01140"/>
<feature type="region of interest" description="Disordered" evidence="10">
    <location>
        <begin position="104"/>
        <end position="129"/>
    </location>
</feature>
<evidence type="ECO:0000256" key="10">
    <source>
        <dbReference type="SAM" id="MobiDB-lite"/>
    </source>
</evidence>
<dbReference type="GO" id="GO:0005886">
    <property type="term" value="C:plasma membrane"/>
    <property type="evidence" value="ECO:0007669"/>
    <property type="project" value="UniProtKB-SubCell"/>
</dbReference>
<dbReference type="Proteomes" id="UP000053405">
    <property type="component" value="Unassembled WGS sequence"/>
</dbReference>
<dbReference type="InterPro" id="IPR003849">
    <property type="entry name" value="Preprotein_translocase_YajC"/>
</dbReference>
<dbReference type="PANTHER" id="PTHR33909">
    <property type="entry name" value="SEC TRANSLOCON ACCESSORY COMPLEX SUBUNIT YAJC"/>
    <property type="match status" value="1"/>
</dbReference>
<keyword evidence="3" id="KW-0813">Transport</keyword>
<evidence type="ECO:0000256" key="4">
    <source>
        <dbReference type="ARBA" id="ARBA00022475"/>
    </source>
</evidence>
<comment type="subcellular location">
    <subcellularLocation>
        <location evidence="1">Cell membrane</location>
        <topology evidence="1">Single-pass membrane protein</topology>
    </subcellularLocation>
</comment>
<keyword evidence="8" id="KW-0811">Translocation</keyword>
<sequence length="129" mass="13997">MDLFLPLLLAFAVAMLFMSFRNQKKRTQAMNDIKAQAVPGARIQLSSGLFGTVHSDDGGENIEVEIAPGVITTWNRLAIREVVTDHTDTEAPDWAADAGADEIGLDEQITEIPSDDAPEASNDPDTKDK</sequence>
<evidence type="ECO:0000313" key="11">
    <source>
        <dbReference type="EMBL" id="GAC57359.1"/>
    </source>
</evidence>
<feature type="compositionally biased region" description="Acidic residues" evidence="10">
    <location>
        <begin position="104"/>
        <end position="118"/>
    </location>
</feature>
<reference evidence="11 12" key="1">
    <citation type="submission" date="2012-12" db="EMBL/GenBank/DDBJ databases">
        <title>Whole genome shotgun sequence of Gordonia hirsuta NBRC 16056.</title>
        <authorList>
            <person name="Isaki-Nakamura S."/>
            <person name="Hosoyama A."/>
            <person name="Tsuchikane K."/>
            <person name="Katsumata H."/>
            <person name="Baba S."/>
            <person name="Yamazaki S."/>
            <person name="Fujita N."/>
        </authorList>
    </citation>
    <scope>NUCLEOTIDE SEQUENCE [LARGE SCALE GENOMIC DNA]</scope>
    <source>
        <strain evidence="11 12">NBRC 16056</strain>
    </source>
</reference>
<keyword evidence="5" id="KW-0812">Transmembrane</keyword>
<evidence type="ECO:0000256" key="1">
    <source>
        <dbReference type="ARBA" id="ARBA00004162"/>
    </source>
</evidence>
<comment type="caution">
    <text evidence="11">The sequence shown here is derived from an EMBL/GenBank/DDBJ whole genome shotgun (WGS) entry which is preliminary data.</text>
</comment>
<dbReference type="RefSeq" id="WP_005939323.1">
    <property type="nucleotide sequence ID" value="NZ_ATVK01000048.1"/>
</dbReference>
<evidence type="ECO:0000256" key="3">
    <source>
        <dbReference type="ARBA" id="ARBA00022448"/>
    </source>
</evidence>
<dbReference type="AlphaFoldDB" id="L7L8U9"/>
<keyword evidence="9" id="KW-0472">Membrane</keyword>
<keyword evidence="7" id="KW-1133">Transmembrane helix</keyword>
<evidence type="ECO:0000256" key="2">
    <source>
        <dbReference type="ARBA" id="ARBA00006742"/>
    </source>
</evidence>
<dbReference type="EMBL" id="BANT01000018">
    <property type="protein sequence ID" value="GAC57359.1"/>
    <property type="molecule type" value="Genomic_DNA"/>
</dbReference>
<keyword evidence="12" id="KW-1185">Reference proteome</keyword>
<proteinExistence type="inferred from homology"/>